<reference evidence="2" key="1">
    <citation type="journal article" date="2015" name="Nature">
        <title>Complex archaea that bridge the gap between prokaryotes and eukaryotes.</title>
        <authorList>
            <person name="Spang A."/>
            <person name="Saw J.H."/>
            <person name="Jorgensen S.L."/>
            <person name="Zaremba-Niedzwiedzka K."/>
            <person name="Martijn J."/>
            <person name="Lind A.E."/>
            <person name="van Eijk R."/>
            <person name="Schleper C."/>
            <person name="Guy L."/>
            <person name="Ettema T.J."/>
        </authorList>
    </citation>
    <scope>NUCLEOTIDE SEQUENCE</scope>
</reference>
<evidence type="ECO:0000256" key="1">
    <source>
        <dbReference type="SAM" id="MobiDB-lite"/>
    </source>
</evidence>
<comment type="caution">
    <text evidence="2">The sequence shown here is derived from an EMBL/GenBank/DDBJ whole genome shotgun (WGS) entry which is preliminary data.</text>
</comment>
<organism evidence="2">
    <name type="scientific">marine sediment metagenome</name>
    <dbReference type="NCBI Taxonomy" id="412755"/>
    <lineage>
        <taxon>unclassified sequences</taxon>
        <taxon>metagenomes</taxon>
        <taxon>ecological metagenomes</taxon>
    </lineage>
</organism>
<evidence type="ECO:0000313" key="2">
    <source>
        <dbReference type="EMBL" id="KKM93784.1"/>
    </source>
</evidence>
<dbReference type="AlphaFoldDB" id="A0A0F9LFT8"/>
<feature type="region of interest" description="Disordered" evidence="1">
    <location>
        <begin position="1"/>
        <end position="28"/>
    </location>
</feature>
<protein>
    <submittedName>
        <fullName evidence="2">Uncharacterized protein</fullName>
    </submittedName>
</protein>
<name>A0A0F9LFT8_9ZZZZ</name>
<sequence length="39" mass="4193">MLTGDDCSSYGNCERGWSGSKEQSVGVGGGIDLCYYIQR</sequence>
<dbReference type="EMBL" id="LAZR01006222">
    <property type="protein sequence ID" value="KKM93784.1"/>
    <property type="molecule type" value="Genomic_DNA"/>
</dbReference>
<proteinExistence type="predicted"/>
<accession>A0A0F9LFT8</accession>
<gene>
    <name evidence="2" type="ORF">LCGC14_1204920</name>
</gene>